<dbReference type="EMBL" id="CP029210">
    <property type="protein sequence ID" value="AWI53029.1"/>
    <property type="molecule type" value="Genomic_DNA"/>
</dbReference>
<evidence type="ECO:0000313" key="2">
    <source>
        <dbReference type="Proteomes" id="UP000244892"/>
    </source>
</evidence>
<sequence>MHVAEGHDTGRIDGWRDAGDRFRAAMAMLAASPSDVWVADRDFAHWPLGERSVMAAWHEWAVTGGRKRLTLLGGDFDALPRRHPRWAQWRGTWSHRITCLRAPEALRDEVHPIFLLDGMIGLKILDLRHGTGLWSRDKARLATWRAELDVILQRSSEALPPTTLGL</sequence>
<organism evidence="1 2">
    <name type="scientific">Aquabacterium olei</name>
    <dbReference type="NCBI Taxonomy" id="1296669"/>
    <lineage>
        <taxon>Bacteria</taxon>
        <taxon>Pseudomonadati</taxon>
        <taxon>Pseudomonadota</taxon>
        <taxon>Betaproteobacteria</taxon>
        <taxon>Burkholderiales</taxon>
        <taxon>Aquabacterium</taxon>
    </lineage>
</organism>
<dbReference type="AlphaFoldDB" id="A0A2U8FPU2"/>
<proteinExistence type="predicted"/>
<protein>
    <submittedName>
        <fullName evidence="1">Uncharacterized protein</fullName>
    </submittedName>
</protein>
<dbReference type="RefSeq" id="WP_109035668.1">
    <property type="nucleotide sequence ID" value="NZ_CP029210.1"/>
</dbReference>
<gene>
    <name evidence="1" type="ORF">DEH84_05995</name>
</gene>
<dbReference type="Proteomes" id="UP000244892">
    <property type="component" value="Chromosome"/>
</dbReference>
<dbReference type="OrthoDB" id="8898236at2"/>
<reference evidence="1 2" key="1">
    <citation type="submission" date="2018-05" db="EMBL/GenBank/DDBJ databases">
        <title>complete genome sequence of Aquabacterium olei NBRC 110486.</title>
        <authorList>
            <person name="Tang B."/>
            <person name="Chang J."/>
            <person name="Zhang L."/>
            <person name="Yang H."/>
        </authorList>
    </citation>
    <scope>NUCLEOTIDE SEQUENCE [LARGE SCALE GENOMIC DNA]</scope>
    <source>
        <strain evidence="1 2">NBRC 110486</strain>
    </source>
</reference>
<accession>A0A2U8FPU2</accession>
<keyword evidence="2" id="KW-1185">Reference proteome</keyword>
<dbReference type="KEGG" id="aon:DEH84_05995"/>
<name>A0A2U8FPU2_9BURK</name>
<evidence type="ECO:0000313" key="1">
    <source>
        <dbReference type="EMBL" id="AWI53029.1"/>
    </source>
</evidence>